<accession>E6QX25</accession>
<comment type="caution">
    <text evidence="1">The sequence shown here is derived from an EMBL/GenBank/DDBJ whole genome shotgun (WGS) entry which is preliminary data.</text>
</comment>
<evidence type="ECO:0000313" key="1">
    <source>
        <dbReference type="EMBL" id="CBI11799.1"/>
    </source>
</evidence>
<dbReference type="AlphaFoldDB" id="E6QX25"/>
<reference evidence="1" key="1">
    <citation type="submission" date="2009-10" db="EMBL/GenBank/DDBJ databases">
        <title>Diversity of trophic interactions inside an arsenic-rich microbial ecosystem.</title>
        <authorList>
            <person name="Bertin P.N."/>
            <person name="Heinrich-Salmeron A."/>
            <person name="Pelletier E."/>
            <person name="Goulhen-Chollet F."/>
            <person name="Arsene-Ploetze F."/>
            <person name="Gallien S."/>
            <person name="Calteau A."/>
            <person name="Vallenet D."/>
            <person name="Casiot C."/>
            <person name="Chane-Woon-Ming B."/>
            <person name="Giloteaux L."/>
            <person name="Barakat M."/>
            <person name="Bonnefoy V."/>
            <person name="Bruneel O."/>
            <person name="Chandler M."/>
            <person name="Cleiss J."/>
            <person name="Duran R."/>
            <person name="Elbaz-Poulichet F."/>
            <person name="Fonknechten N."/>
            <person name="Lauga B."/>
            <person name="Mornico D."/>
            <person name="Ortet P."/>
            <person name="Schaeffer C."/>
            <person name="Siguier P."/>
            <person name="Alexander Thil Smith A."/>
            <person name="Van Dorsselaer A."/>
            <person name="Weissenbach J."/>
            <person name="Medigue C."/>
            <person name="Le Paslier D."/>
        </authorList>
    </citation>
    <scope>NUCLEOTIDE SEQUENCE</scope>
</reference>
<sequence length="47" mass="5252">MPVTEKCQKLTASEQYKPKSRLEESQAIFLARFVGTKAQDAVALLLL</sequence>
<organism evidence="1">
    <name type="scientific">mine drainage metagenome</name>
    <dbReference type="NCBI Taxonomy" id="410659"/>
    <lineage>
        <taxon>unclassified sequences</taxon>
        <taxon>metagenomes</taxon>
        <taxon>ecological metagenomes</taxon>
    </lineage>
</organism>
<protein>
    <submittedName>
        <fullName evidence="1">Uncharacterized protein</fullName>
    </submittedName>
</protein>
<dbReference type="EMBL" id="CABR01000167">
    <property type="protein sequence ID" value="CBI11799.1"/>
    <property type="molecule type" value="Genomic_DNA"/>
</dbReference>
<name>E6QX25_9ZZZZ</name>
<proteinExistence type="predicted"/>
<gene>
    <name evidence="1" type="ORF">CARN7_2646</name>
</gene>